<gene>
    <name evidence="4" type="ORF">HDU87_002916</name>
</gene>
<organism evidence="4 5">
    <name type="scientific">Geranomyces variabilis</name>
    <dbReference type="NCBI Taxonomy" id="109894"/>
    <lineage>
        <taxon>Eukaryota</taxon>
        <taxon>Fungi</taxon>
        <taxon>Fungi incertae sedis</taxon>
        <taxon>Chytridiomycota</taxon>
        <taxon>Chytridiomycota incertae sedis</taxon>
        <taxon>Chytridiomycetes</taxon>
        <taxon>Spizellomycetales</taxon>
        <taxon>Powellomycetaceae</taxon>
        <taxon>Geranomyces</taxon>
    </lineage>
</organism>
<dbReference type="AlphaFoldDB" id="A0AAD5TKR0"/>
<feature type="domain" description="BD-FAE-like" evidence="3">
    <location>
        <begin position="173"/>
        <end position="349"/>
    </location>
</feature>
<dbReference type="Gene3D" id="3.40.50.1820">
    <property type="entry name" value="alpha/beta hydrolase"/>
    <property type="match status" value="1"/>
</dbReference>
<dbReference type="GO" id="GO:0016787">
    <property type="term" value="F:hydrolase activity"/>
    <property type="evidence" value="ECO:0007669"/>
    <property type="project" value="UniProtKB-KW"/>
</dbReference>
<comment type="caution">
    <text evidence="4">The sequence shown here is derived from an EMBL/GenBank/DDBJ whole genome shotgun (WGS) entry which is preliminary data.</text>
</comment>
<dbReference type="InterPro" id="IPR029058">
    <property type="entry name" value="AB_hydrolase_fold"/>
</dbReference>
<keyword evidence="2" id="KW-0472">Membrane</keyword>
<dbReference type="SUPFAM" id="SSF53474">
    <property type="entry name" value="alpha/beta-Hydrolases"/>
    <property type="match status" value="1"/>
</dbReference>
<accession>A0AAD5TKR0</accession>
<reference evidence="4" key="1">
    <citation type="submission" date="2020-05" db="EMBL/GenBank/DDBJ databases">
        <title>Phylogenomic resolution of chytrid fungi.</title>
        <authorList>
            <person name="Stajich J.E."/>
            <person name="Amses K."/>
            <person name="Simmons R."/>
            <person name="Seto K."/>
            <person name="Myers J."/>
            <person name="Bonds A."/>
            <person name="Quandt C.A."/>
            <person name="Barry K."/>
            <person name="Liu P."/>
            <person name="Grigoriev I."/>
            <person name="Longcore J.E."/>
            <person name="James T.Y."/>
        </authorList>
    </citation>
    <scope>NUCLEOTIDE SEQUENCE</scope>
    <source>
        <strain evidence="4">JEL0379</strain>
    </source>
</reference>
<proteinExistence type="predicted"/>
<evidence type="ECO:0000313" key="4">
    <source>
        <dbReference type="EMBL" id="KAJ3179307.1"/>
    </source>
</evidence>
<keyword evidence="1" id="KW-0378">Hydrolase</keyword>
<feature type="transmembrane region" description="Helical" evidence="2">
    <location>
        <begin position="89"/>
        <end position="109"/>
    </location>
</feature>
<dbReference type="PANTHER" id="PTHR48081">
    <property type="entry name" value="AB HYDROLASE SUPERFAMILY PROTEIN C4A8.06C"/>
    <property type="match status" value="1"/>
</dbReference>
<dbReference type="PANTHER" id="PTHR48081:SF33">
    <property type="entry name" value="KYNURENINE FORMAMIDASE"/>
    <property type="match status" value="1"/>
</dbReference>
<evidence type="ECO:0000313" key="5">
    <source>
        <dbReference type="Proteomes" id="UP001212152"/>
    </source>
</evidence>
<evidence type="ECO:0000256" key="1">
    <source>
        <dbReference type="ARBA" id="ARBA00022801"/>
    </source>
</evidence>
<feature type="transmembrane region" description="Helical" evidence="2">
    <location>
        <begin position="41"/>
        <end position="69"/>
    </location>
</feature>
<dbReference type="EMBL" id="JADGJQ010000021">
    <property type="protein sequence ID" value="KAJ3179307.1"/>
    <property type="molecule type" value="Genomic_DNA"/>
</dbReference>
<dbReference type="InterPro" id="IPR050300">
    <property type="entry name" value="GDXG_lipolytic_enzyme"/>
</dbReference>
<evidence type="ECO:0000259" key="3">
    <source>
        <dbReference type="Pfam" id="PF20434"/>
    </source>
</evidence>
<dbReference type="Proteomes" id="UP001212152">
    <property type="component" value="Unassembled WGS sequence"/>
</dbReference>
<evidence type="ECO:0000256" key="2">
    <source>
        <dbReference type="SAM" id="Phobius"/>
    </source>
</evidence>
<feature type="transmembrane region" description="Helical" evidence="2">
    <location>
        <begin position="6"/>
        <end position="29"/>
    </location>
</feature>
<keyword evidence="2" id="KW-1133">Transmembrane helix</keyword>
<dbReference type="Pfam" id="PF20434">
    <property type="entry name" value="BD-FAE"/>
    <property type="match status" value="1"/>
</dbReference>
<protein>
    <recommendedName>
        <fullName evidence="3">BD-FAE-like domain-containing protein</fullName>
    </recommendedName>
</protein>
<dbReference type="InterPro" id="IPR049492">
    <property type="entry name" value="BD-FAE-like_dom"/>
</dbReference>
<keyword evidence="2" id="KW-0812">Transmembrane</keyword>
<name>A0AAD5TKR0_9FUNG</name>
<sequence>MWIVAAYTFLYALTVVATGALCVVSQLPAPVRSTRSYRWNAVIAATLITEFPQIFLGLKFLILYFASAAGVLDPATGLSGVQWLYRLDIAVFLIIWGLFLQSYFARFVVEEQTKMYRAVDSHDPPGFFHLGYWFRLLNPFWSARNVMVHPDICYATDAELKHAGPAAEPYMSLDVHIHPSYPRNRPILIYVHGGSWSSGDKTVTPPFISYMALKRWVVVSVNYRLSPDAKYPDHLIDLKRAIRWVRQHAVRYGGDPSFIAVAGNAAGGHLAAMAAMTANDPYYQPGFESVNTEVQACVGMNAVLDVTNHKKYWRHKFQEWFATNVAGVEGGFANNEEAMHVASPVVLLKRMEAERRKSIKTAAVGGPDVVPTPAAVETELQKDAEIKVSAAGTSGPRPVTGLEQLPPFLLFHGRADMLVPFRSARDFVQSFKKISKSPICYVEFPNANHMYEILSAPRAHYMAYGIDRFLSRMYERHVAANGGAKVESK</sequence>
<keyword evidence="5" id="KW-1185">Reference proteome</keyword>